<dbReference type="CDD" id="cd00093">
    <property type="entry name" value="HTH_XRE"/>
    <property type="match status" value="1"/>
</dbReference>
<dbReference type="RefSeq" id="WP_024724239.1">
    <property type="nucleotide sequence ID" value="NZ_KN174167.1"/>
</dbReference>
<organism evidence="1 2">
    <name type="scientific">Flavonifractor plautii 1_3_50AFAA</name>
    <dbReference type="NCBI Taxonomy" id="742738"/>
    <lineage>
        <taxon>Bacteria</taxon>
        <taxon>Bacillati</taxon>
        <taxon>Bacillota</taxon>
        <taxon>Clostridia</taxon>
        <taxon>Eubacteriales</taxon>
        <taxon>Oscillospiraceae</taxon>
        <taxon>Flavonifractor</taxon>
    </lineage>
</organism>
<dbReference type="InterPro" id="IPR010982">
    <property type="entry name" value="Lambda_DNA-bd_dom_sf"/>
</dbReference>
<dbReference type="EMBL" id="ADLO01000114">
    <property type="protein sequence ID" value="KGF53257.1"/>
    <property type="molecule type" value="Genomic_DNA"/>
</dbReference>
<comment type="caution">
    <text evidence="1">The sequence shown here is derived from an EMBL/GenBank/DDBJ whole genome shotgun (WGS) entry which is preliminary data.</text>
</comment>
<protein>
    <recommendedName>
        <fullName evidence="3">HTH cro/C1-type domain-containing protein</fullName>
    </recommendedName>
</protein>
<reference evidence="1 2" key="1">
    <citation type="submission" date="2011-08" db="EMBL/GenBank/DDBJ databases">
        <title>The Genome Sequence of Clostridium orbiscindens 1_3_50AFAA.</title>
        <authorList>
            <consortium name="The Broad Institute Genome Sequencing Platform"/>
            <person name="Earl A."/>
            <person name="Ward D."/>
            <person name="Feldgarden M."/>
            <person name="Gevers D."/>
            <person name="Daigneault M."/>
            <person name="Strauss J."/>
            <person name="Allen-Vercoe E."/>
            <person name="Young S.K."/>
            <person name="Zeng Q."/>
            <person name="Gargeya S."/>
            <person name="Fitzgerald M."/>
            <person name="Haas B."/>
            <person name="Abouelleil A."/>
            <person name="Alvarado L."/>
            <person name="Arachchi H.M."/>
            <person name="Berlin A."/>
            <person name="Brown A."/>
            <person name="Chapman S.B."/>
            <person name="Chen Z."/>
            <person name="Dunbar C."/>
            <person name="Freedman E."/>
            <person name="Gearin G."/>
            <person name="Gellesch M."/>
            <person name="Goldberg J."/>
            <person name="Griggs A."/>
            <person name="Gujja S."/>
            <person name="Heiman D."/>
            <person name="Howarth C."/>
            <person name="Larson L."/>
            <person name="Lui A."/>
            <person name="MacDonald P.J.P."/>
            <person name="Montmayeur A."/>
            <person name="Murphy C."/>
            <person name="Neiman D."/>
            <person name="Pearson M."/>
            <person name="Priest M."/>
            <person name="Roberts A."/>
            <person name="Saif S."/>
            <person name="Shea T."/>
            <person name="Shenoy N."/>
            <person name="Sisk P."/>
            <person name="Stolte C."/>
            <person name="Sykes S."/>
            <person name="Wortman J."/>
            <person name="Nusbaum C."/>
            <person name="Birren B."/>
        </authorList>
    </citation>
    <scope>NUCLEOTIDE SEQUENCE [LARGE SCALE GENOMIC DNA]</scope>
    <source>
        <strain evidence="1 2">1_3_50AFAA</strain>
    </source>
</reference>
<evidence type="ECO:0000313" key="2">
    <source>
        <dbReference type="Proteomes" id="UP000029585"/>
    </source>
</evidence>
<dbReference type="GO" id="GO:0003677">
    <property type="term" value="F:DNA binding"/>
    <property type="evidence" value="ECO:0007669"/>
    <property type="project" value="InterPro"/>
</dbReference>
<gene>
    <name evidence="1" type="ORF">HMPREF9460_03766</name>
</gene>
<name>A0A096CEB7_FLAPL</name>
<dbReference type="PATRIC" id="fig|742738.3.peg.3877"/>
<dbReference type="HOGENOM" id="CLU_2521800_0_0_9"/>
<dbReference type="SUPFAM" id="SSF47413">
    <property type="entry name" value="lambda repressor-like DNA-binding domains"/>
    <property type="match status" value="1"/>
</dbReference>
<dbReference type="Proteomes" id="UP000029585">
    <property type="component" value="Unassembled WGS sequence"/>
</dbReference>
<accession>A0A096CEB7</accession>
<keyword evidence="2" id="KW-1185">Reference proteome</keyword>
<proteinExistence type="predicted"/>
<evidence type="ECO:0000313" key="1">
    <source>
        <dbReference type="EMBL" id="KGF53257.1"/>
    </source>
</evidence>
<sequence>MDKICWIRAFRLRHRVTIAELAFCAGISSQLLSLIELDSGRQSPQHEAMLRRACAALMSARHAELAQMEAELSACPNIFTMEQGDQDGV</sequence>
<dbReference type="AlphaFoldDB" id="A0A096CEB7"/>
<evidence type="ECO:0008006" key="3">
    <source>
        <dbReference type="Google" id="ProtNLM"/>
    </source>
</evidence>
<dbReference type="InterPro" id="IPR001387">
    <property type="entry name" value="Cro/C1-type_HTH"/>
</dbReference>